<organism evidence="2 3">
    <name type="scientific">Solanum verrucosum</name>
    <dbReference type="NCBI Taxonomy" id="315347"/>
    <lineage>
        <taxon>Eukaryota</taxon>
        <taxon>Viridiplantae</taxon>
        <taxon>Streptophyta</taxon>
        <taxon>Embryophyta</taxon>
        <taxon>Tracheophyta</taxon>
        <taxon>Spermatophyta</taxon>
        <taxon>Magnoliopsida</taxon>
        <taxon>eudicotyledons</taxon>
        <taxon>Gunneridae</taxon>
        <taxon>Pentapetalae</taxon>
        <taxon>asterids</taxon>
        <taxon>lamiids</taxon>
        <taxon>Solanales</taxon>
        <taxon>Solanaceae</taxon>
        <taxon>Solanoideae</taxon>
        <taxon>Solaneae</taxon>
        <taxon>Solanum</taxon>
    </lineage>
</organism>
<gene>
    <name evidence="2" type="ORF">MTR67_008166</name>
</gene>
<reference evidence="2" key="1">
    <citation type="submission" date="2023-08" db="EMBL/GenBank/DDBJ databases">
        <title>A de novo genome assembly of Solanum verrucosum Schlechtendal, a Mexican diploid species geographically isolated from the other diploid A-genome species in potato relatives.</title>
        <authorList>
            <person name="Hosaka K."/>
        </authorList>
    </citation>
    <scope>NUCLEOTIDE SEQUENCE</scope>
    <source>
        <tissue evidence="2">Young leaves</tissue>
    </source>
</reference>
<keyword evidence="3" id="KW-1185">Reference proteome</keyword>
<evidence type="ECO:0000313" key="2">
    <source>
        <dbReference type="EMBL" id="WMV14781.1"/>
    </source>
</evidence>
<evidence type="ECO:0000256" key="1">
    <source>
        <dbReference type="SAM" id="Phobius"/>
    </source>
</evidence>
<protein>
    <submittedName>
        <fullName evidence="2">Uncharacterized protein</fullName>
    </submittedName>
</protein>
<dbReference type="EMBL" id="CP133613">
    <property type="protein sequence ID" value="WMV14781.1"/>
    <property type="molecule type" value="Genomic_DNA"/>
</dbReference>
<dbReference type="AlphaFoldDB" id="A0AAF0TDD3"/>
<dbReference type="Proteomes" id="UP001234989">
    <property type="component" value="Chromosome 2"/>
</dbReference>
<feature type="transmembrane region" description="Helical" evidence="1">
    <location>
        <begin position="68"/>
        <end position="89"/>
    </location>
</feature>
<name>A0AAF0TDD3_SOLVR</name>
<evidence type="ECO:0000313" key="3">
    <source>
        <dbReference type="Proteomes" id="UP001234989"/>
    </source>
</evidence>
<proteinExistence type="predicted"/>
<feature type="non-terminal residue" evidence="2">
    <location>
        <position position="1"/>
    </location>
</feature>
<keyword evidence="1" id="KW-0812">Transmembrane</keyword>
<keyword evidence="1" id="KW-1133">Transmembrane helix</keyword>
<keyword evidence="1" id="KW-0472">Membrane</keyword>
<accession>A0AAF0TDD3</accession>
<sequence>SQQLDAGQIVKGFEEISPRTAIVRRKPSTPLVFSSSTSSKRVISVDSTVRFEAFSSLPRFSWLPPRKFYVAFGIGLLSSASCLISASSIQSLLEGFA</sequence>